<protein>
    <submittedName>
        <fullName evidence="4 5">Uncharacterized protein</fullName>
    </submittedName>
</protein>
<feature type="compositionally biased region" description="Basic residues" evidence="2">
    <location>
        <begin position="201"/>
        <end position="211"/>
    </location>
</feature>
<evidence type="ECO:0000256" key="1">
    <source>
        <dbReference type="SAM" id="Coils"/>
    </source>
</evidence>
<sequence length="869" mass="101780">MMNDPHDSINELESSYLNDEWSVINDETLNNGPLPIYSSTIKGSNCSIEDSESDAKVCLTKQKDSTSESESHRSPADVNRRDSTETSSSSIIVLSQDQSIESSFRIDDLFENSKKKLKKRKERSTTIVCSRKKASEESTTSVIESSENETNTESFKFFSTDSCVCGKNDSQSSSQNPTMEDSNIKSISPNHRVDQSETSTRKKLKIRRRKSRVRDERLPQRYLFENFANSTFNSSPNNTFYRVKMDEISADQFDRTIFLNEESIHSVPILSLEKSHFSNDDEPPYSSSKDSFSIHTFSVVENDFEFLDDDNKDNQDLETFSLQRNYSSRSERADEWNRKTYVHQPNTALNRKLNCALILTVCVVVGLGIGNFIGLSNRYDHRERLSLSQIMKLKQLQNDWLICTKDEKIVLVDDENKLIYLDGFSKISEAVNMRAKRYRKRVQALEEENQSLKKRLEDEEIDDEVLEQHYQSKLLRLEEENQQLKSLIKFEDEQDLEKTKKLESKIDELVQNNHRLQQFLDFLERQIIMGQEIENSLDYSRKIYDSRNRHKLDSLMMDDSREKNQKKIKKMKIRLKIMEKKLSTFNENNEKLKQINRQLNDSNNKLKGKLYEANLHQIKNSLDKEPFIEKENFISKATHSNKKNEHKENLKSAASISERIKETYQWLSKQFTLNNGDWAKAEMPKIFELGSELVKSTTNKMQVLTEILSEGKLSSVNKQSDYLVDYLTDNINKFSNIIDKSLRSVLNEMKENLQYINQNKDSLEKNRMEQDQLRHLDDLHMNMDSDSLREEHSMIKKKQSRKRFRKITDKEMLKIKSNSNWLINRSKLREDARLSKLSAMQATAKNSNAWLMRRAKAREKYRNEQSDKK</sequence>
<feature type="region of interest" description="Disordered" evidence="2">
    <location>
        <begin position="121"/>
        <end position="147"/>
    </location>
</feature>
<proteinExistence type="predicted"/>
<feature type="compositionally biased region" description="Polar residues" evidence="2">
    <location>
        <begin position="166"/>
        <end position="189"/>
    </location>
</feature>
<dbReference type="Proteomes" id="UP000070412">
    <property type="component" value="Unassembled WGS sequence"/>
</dbReference>
<evidence type="ECO:0000256" key="3">
    <source>
        <dbReference type="SAM" id="Phobius"/>
    </source>
</evidence>
<feature type="region of interest" description="Disordered" evidence="2">
    <location>
        <begin position="57"/>
        <end position="90"/>
    </location>
</feature>
<feature type="coiled-coil region" evidence="1">
    <location>
        <begin position="428"/>
        <end position="526"/>
    </location>
</feature>
<keyword evidence="3" id="KW-0812">Transmembrane</keyword>
<reference evidence="6" key="1">
    <citation type="journal article" date="2020" name="PLoS Negl. Trop. Dis.">
        <title>High-quality nuclear genome for Sarcoptes scabiei-A critical resource for a neglected parasite.</title>
        <authorList>
            <person name="Korhonen P.K."/>
            <person name="Gasser R.B."/>
            <person name="Ma G."/>
            <person name="Wang T."/>
            <person name="Stroehlein A.J."/>
            <person name="Young N.D."/>
            <person name="Ang C.S."/>
            <person name="Fernando D.D."/>
            <person name="Lu H.C."/>
            <person name="Taylor S."/>
            <person name="Reynolds S.L."/>
            <person name="Mofiz E."/>
            <person name="Najaraj S.H."/>
            <person name="Gowda H."/>
            <person name="Madugundu A."/>
            <person name="Renuse S."/>
            <person name="Holt D."/>
            <person name="Pandey A."/>
            <person name="Papenfuss A.T."/>
            <person name="Fischer K."/>
        </authorList>
    </citation>
    <scope>NUCLEOTIDE SEQUENCE [LARGE SCALE GENOMIC DNA]</scope>
</reference>
<evidence type="ECO:0000256" key="2">
    <source>
        <dbReference type="SAM" id="MobiDB-lite"/>
    </source>
</evidence>
<dbReference type="EnsemblMetazoa" id="SSS_8561s_mrna">
    <property type="protein sequence ID" value="KAF7496674.1"/>
    <property type="gene ID" value="SSS_8561"/>
</dbReference>
<keyword evidence="6" id="KW-1185">Reference proteome</keyword>
<reference evidence="4" key="2">
    <citation type="submission" date="2020-01" db="EMBL/GenBank/DDBJ databases">
        <authorList>
            <person name="Korhonen P.K.K."/>
            <person name="Guangxu M.G."/>
            <person name="Wang T.W."/>
            <person name="Stroehlein A.J.S."/>
            <person name="Young N.D."/>
            <person name="Ang C.-S.A."/>
            <person name="Fernando D.W.F."/>
            <person name="Lu H.L."/>
            <person name="Taylor S.T."/>
            <person name="Ehtesham M.E.M."/>
            <person name="Najaraj S.H.N."/>
            <person name="Harsha G.H.G."/>
            <person name="Madugundu A.M."/>
            <person name="Renuse S.R."/>
            <person name="Holt D.H."/>
            <person name="Pandey A.P."/>
            <person name="Papenfuss A.P."/>
            <person name="Gasser R.B.G."/>
            <person name="Fischer K.F."/>
        </authorList>
    </citation>
    <scope>NUCLEOTIDE SEQUENCE</scope>
    <source>
        <strain evidence="4">SSS_KF_BRIS2020</strain>
    </source>
</reference>
<evidence type="ECO:0000313" key="5">
    <source>
        <dbReference type="EnsemblMetazoa" id="KAF7496674.1"/>
    </source>
</evidence>
<reference evidence="5" key="3">
    <citation type="submission" date="2022-06" db="UniProtKB">
        <authorList>
            <consortium name="EnsemblMetazoa"/>
        </authorList>
    </citation>
    <scope>IDENTIFICATION</scope>
</reference>
<dbReference type="OrthoDB" id="6516685at2759"/>
<feature type="region of interest" description="Disordered" evidence="2">
    <location>
        <begin position="166"/>
        <end position="211"/>
    </location>
</feature>
<keyword evidence="3" id="KW-1133">Transmembrane helix</keyword>
<accession>A0A834RG34</accession>
<evidence type="ECO:0000313" key="4">
    <source>
        <dbReference type="EMBL" id="KAF7496674.1"/>
    </source>
</evidence>
<keyword evidence="3" id="KW-0472">Membrane</keyword>
<feature type="compositionally biased region" description="Basic and acidic residues" evidence="2">
    <location>
        <begin position="61"/>
        <end position="84"/>
    </location>
</feature>
<feature type="compositionally biased region" description="Low complexity" evidence="2">
    <location>
        <begin position="137"/>
        <end position="147"/>
    </location>
</feature>
<dbReference type="AlphaFoldDB" id="A0A834RG34"/>
<feature type="transmembrane region" description="Helical" evidence="3">
    <location>
        <begin position="356"/>
        <end position="375"/>
    </location>
</feature>
<feature type="coiled-coil region" evidence="1">
    <location>
        <begin position="561"/>
        <end position="609"/>
    </location>
</feature>
<dbReference type="EMBL" id="WVUK01000002">
    <property type="protein sequence ID" value="KAF7496674.1"/>
    <property type="molecule type" value="Genomic_DNA"/>
</dbReference>
<organism evidence="4">
    <name type="scientific">Sarcoptes scabiei</name>
    <name type="common">Itch mite</name>
    <name type="synonym">Acarus scabiei</name>
    <dbReference type="NCBI Taxonomy" id="52283"/>
    <lineage>
        <taxon>Eukaryota</taxon>
        <taxon>Metazoa</taxon>
        <taxon>Ecdysozoa</taxon>
        <taxon>Arthropoda</taxon>
        <taxon>Chelicerata</taxon>
        <taxon>Arachnida</taxon>
        <taxon>Acari</taxon>
        <taxon>Acariformes</taxon>
        <taxon>Sarcoptiformes</taxon>
        <taxon>Astigmata</taxon>
        <taxon>Psoroptidia</taxon>
        <taxon>Sarcoptoidea</taxon>
        <taxon>Sarcoptidae</taxon>
        <taxon>Sarcoptinae</taxon>
        <taxon>Sarcoptes</taxon>
    </lineage>
</organism>
<name>A0A834RG34_SARSC</name>
<evidence type="ECO:0000313" key="6">
    <source>
        <dbReference type="Proteomes" id="UP000070412"/>
    </source>
</evidence>
<gene>
    <name evidence="4" type="ORF">SSS_8561</name>
</gene>
<keyword evidence="1" id="KW-0175">Coiled coil</keyword>